<name>A0ABV6G3E3_9GAMM</name>
<evidence type="ECO:0000313" key="4">
    <source>
        <dbReference type="EMBL" id="MFC0268170.1"/>
    </source>
</evidence>
<evidence type="ECO:0000313" key="5">
    <source>
        <dbReference type="Proteomes" id="UP001589814"/>
    </source>
</evidence>
<dbReference type="InterPro" id="IPR029058">
    <property type="entry name" value="AB_hydrolase_fold"/>
</dbReference>
<evidence type="ECO:0000259" key="3">
    <source>
        <dbReference type="Pfam" id="PF02230"/>
    </source>
</evidence>
<evidence type="ECO:0000256" key="2">
    <source>
        <dbReference type="ARBA" id="ARBA00022801"/>
    </source>
</evidence>
<dbReference type="Proteomes" id="UP001589814">
    <property type="component" value="Unassembled WGS sequence"/>
</dbReference>
<feature type="domain" description="Phospholipase/carboxylesterase/thioesterase" evidence="3">
    <location>
        <begin position="7"/>
        <end position="214"/>
    </location>
</feature>
<protein>
    <submittedName>
        <fullName evidence="4">Alpha/beta hydrolase</fullName>
    </submittedName>
</protein>
<gene>
    <name evidence="4" type="ORF">ACFFHW_09270</name>
</gene>
<dbReference type="Gene3D" id="3.40.50.1820">
    <property type="entry name" value="alpha/beta hydrolase"/>
    <property type="match status" value="1"/>
</dbReference>
<dbReference type="InterPro" id="IPR050565">
    <property type="entry name" value="LYPA1-2/EST-like"/>
</dbReference>
<dbReference type="RefSeq" id="WP_019952433.1">
    <property type="nucleotide sequence ID" value="NZ_JBHLVX010000036.1"/>
</dbReference>
<dbReference type="GO" id="GO:0016787">
    <property type="term" value="F:hydrolase activity"/>
    <property type="evidence" value="ECO:0007669"/>
    <property type="project" value="UniProtKB-KW"/>
</dbReference>
<dbReference type="PANTHER" id="PTHR10655">
    <property type="entry name" value="LYSOPHOSPHOLIPASE-RELATED"/>
    <property type="match status" value="1"/>
</dbReference>
<accession>A0ABV6G3E3</accession>
<dbReference type="SUPFAM" id="SSF53474">
    <property type="entry name" value="alpha/beta-Hydrolases"/>
    <property type="match status" value="1"/>
</dbReference>
<dbReference type="PANTHER" id="PTHR10655:SF17">
    <property type="entry name" value="LYSOPHOSPHOLIPASE-LIKE PROTEIN 1"/>
    <property type="match status" value="1"/>
</dbReference>
<dbReference type="InterPro" id="IPR003140">
    <property type="entry name" value="PLipase/COase/thioEstase"/>
</dbReference>
<dbReference type="Pfam" id="PF02230">
    <property type="entry name" value="Abhydrolase_2"/>
    <property type="match status" value="1"/>
</dbReference>
<keyword evidence="2 4" id="KW-0378">Hydrolase</keyword>
<dbReference type="EMBL" id="JBHLVX010000036">
    <property type="protein sequence ID" value="MFC0268170.1"/>
    <property type="molecule type" value="Genomic_DNA"/>
</dbReference>
<reference evidence="4 5" key="1">
    <citation type="submission" date="2024-09" db="EMBL/GenBank/DDBJ databases">
        <authorList>
            <person name="Sun Q."/>
            <person name="Mori K."/>
        </authorList>
    </citation>
    <scope>NUCLEOTIDE SEQUENCE [LARGE SCALE GENOMIC DNA]</scope>
    <source>
        <strain evidence="4 5">CCM 7415</strain>
    </source>
</reference>
<keyword evidence="5" id="KW-1185">Reference proteome</keyword>
<comment type="caution">
    <text evidence="4">The sequence shown here is derived from an EMBL/GenBank/DDBJ whole genome shotgun (WGS) entry which is preliminary data.</text>
</comment>
<comment type="similarity">
    <text evidence="1">Belongs to the AB hydrolase superfamily. AB hydrolase 2 family.</text>
</comment>
<sequence>MTDQPPIVIEPAGTPSAVVIMLHGLGAGGSDFEPLVPALDLPDASGVRFILPHAPVLPVTLNGGMTMPAWYDIRRADLDREIDEAQLRDSARYVQRLIDEQIAAGIDSEQIVVAGFSQGGAVAYEAALSCPEPLAGVLALSTYFATADSITLSDANRGLPIAIHHGSQDPIVDERLGQRAAERLEALGYSVEYHSWPMAHTLIPDQLPVLREWLLKRLGDGRAR</sequence>
<evidence type="ECO:0000256" key="1">
    <source>
        <dbReference type="ARBA" id="ARBA00006499"/>
    </source>
</evidence>
<organism evidence="4 5">
    <name type="scientific">Kushneria aurantia</name>
    <dbReference type="NCBI Taxonomy" id="504092"/>
    <lineage>
        <taxon>Bacteria</taxon>
        <taxon>Pseudomonadati</taxon>
        <taxon>Pseudomonadota</taxon>
        <taxon>Gammaproteobacteria</taxon>
        <taxon>Oceanospirillales</taxon>
        <taxon>Halomonadaceae</taxon>
        <taxon>Kushneria</taxon>
    </lineage>
</organism>
<proteinExistence type="inferred from homology"/>